<accession>A0A4C1W9N9</accession>
<sequence>MGVCGCGVGVEMTVEVGVEIALSSVVSSVASVVNDLTSETEICCVTLCNFGYSNGLCVFHIRRVASRHILERAGLRKWRTKTTFRHVLEVPDHADAGKSVVFIDTGHAVTARGRRDLPMRARTKTSGVPAR</sequence>
<evidence type="ECO:0000313" key="1">
    <source>
        <dbReference type="EMBL" id="GBP48116.1"/>
    </source>
</evidence>
<gene>
    <name evidence="1" type="ORF">EVAR_74621_1</name>
</gene>
<reference evidence="1 2" key="1">
    <citation type="journal article" date="2019" name="Commun. Biol.">
        <title>The bagworm genome reveals a unique fibroin gene that provides high tensile strength.</title>
        <authorList>
            <person name="Kono N."/>
            <person name="Nakamura H."/>
            <person name="Ohtoshi R."/>
            <person name="Tomita M."/>
            <person name="Numata K."/>
            <person name="Arakawa K."/>
        </authorList>
    </citation>
    <scope>NUCLEOTIDE SEQUENCE [LARGE SCALE GENOMIC DNA]</scope>
</reference>
<comment type="caution">
    <text evidence="1">The sequence shown here is derived from an EMBL/GenBank/DDBJ whole genome shotgun (WGS) entry which is preliminary data.</text>
</comment>
<evidence type="ECO:0000313" key="2">
    <source>
        <dbReference type="Proteomes" id="UP000299102"/>
    </source>
</evidence>
<dbReference type="Proteomes" id="UP000299102">
    <property type="component" value="Unassembled WGS sequence"/>
</dbReference>
<dbReference type="EMBL" id="BGZK01000517">
    <property type="protein sequence ID" value="GBP48116.1"/>
    <property type="molecule type" value="Genomic_DNA"/>
</dbReference>
<keyword evidence="2" id="KW-1185">Reference proteome</keyword>
<name>A0A4C1W9N9_EUMVA</name>
<organism evidence="1 2">
    <name type="scientific">Eumeta variegata</name>
    <name type="common">Bagworm moth</name>
    <name type="synonym">Eumeta japonica</name>
    <dbReference type="NCBI Taxonomy" id="151549"/>
    <lineage>
        <taxon>Eukaryota</taxon>
        <taxon>Metazoa</taxon>
        <taxon>Ecdysozoa</taxon>
        <taxon>Arthropoda</taxon>
        <taxon>Hexapoda</taxon>
        <taxon>Insecta</taxon>
        <taxon>Pterygota</taxon>
        <taxon>Neoptera</taxon>
        <taxon>Endopterygota</taxon>
        <taxon>Lepidoptera</taxon>
        <taxon>Glossata</taxon>
        <taxon>Ditrysia</taxon>
        <taxon>Tineoidea</taxon>
        <taxon>Psychidae</taxon>
        <taxon>Oiketicinae</taxon>
        <taxon>Eumeta</taxon>
    </lineage>
</organism>
<dbReference type="AlphaFoldDB" id="A0A4C1W9N9"/>
<proteinExistence type="predicted"/>
<protein>
    <submittedName>
        <fullName evidence="1">Uncharacterized protein</fullName>
    </submittedName>
</protein>